<dbReference type="AlphaFoldDB" id="A0A0P1EG70"/>
<name>A0A0P1EG70_9RHOB</name>
<gene>
    <name evidence="1" type="ORF">RUA4292_03204</name>
</gene>
<evidence type="ECO:0000313" key="1">
    <source>
        <dbReference type="EMBL" id="CUH49011.1"/>
    </source>
</evidence>
<dbReference type="OrthoDB" id="9788468at2"/>
<evidence type="ECO:0000313" key="2">
    <source>
        <dbReference type="Proteomes" id="UP000050783"/>
    </source>
</evidence>
<proteinExistence type="predicted"/>
<dbReference type="Proteomes" id="UP000050783">
    <property type="component" value="Unassembled WGS sequence"/>
</dbReference>
<accession>A0A0P1EG70</accession>
<sequence length="415" mass="47158">MSFDLMNYEPRGDKKNSEFFHQYLPMIYERRKSSGVVEQVGAIQAIVIQVEPDAMFDTLIELYVMTPYRHTASYLGQTHKFAVLHSHSDYPAIIVMAPLSPTFEDFIPRINRMYPLARNTPQTRYVGEIYGATDLKTLAKTLEDQNIRFEYKGDTENPFYTSDGFRFTSPSDFTCNRVGYSSLDFNDTDSLGLGDRILLSNDEQARLDQAAAFGADSKIAPLMLGVDHLATRILAGEREDAILEFLTMVPYYFWGAYNIFEMNSSTNVNRNANVDDDKKSPAKVFTANNTPSFVNSFEQLPMPTEDFVRNFGRRLHHMAIEIQDGDHGAGEKNVDFVVNTLKDEGVPFLAHVVGECKDDPNLKQIFSKHSKYTLLITEYIERCHHYDGFFTKDNVAALTAAAGQDEQYEHGHVFD</sequence>
<dbReference type="RefSeq" id="WP_058278487.1">
    <property type="nucleotide sequence ID" value="NZ_CYPU01000053.1"/>
</dbReference>
<dbReference type="EMBL" id="CYPU01000053">
    <property type="protein sequence ID" value="CUH49011.1"/>
    <property type="molecule type" value="Genomic_DNA"/>
</dbReference>
<organism evidence="1 2">
    <name type="scientific">Ruegeria atlantica</name>
    <dbReference type="NCBI Taxonomy" id="81569"/>
    <lineage>
        <taxon>Bacteria</taxon>
        <taxon>Pseudomonadati</taxon>
        <taxon>Pseudomonadota</taxon>
        <taxon>Alphaproteobacteria</taxon>
        <taxon>Rhodobacterales</taxon>
        <taxon>Roseobacteraceae</taxon>
        <taxon>Ruegeria</taxon>
    </lineage>
</organism>
<reference evidence="1 2" key="1">
    <citation type="submission" date="2015-09" db="EMBL/GenBank/DDBJ databases">
        <authorList>
            <consortium name="Swine Surveillance"/>
        </authorList>
    </citation>
    <scope>NUCLEOTIDE SEQUENCE [LARGE SCALE GENOMIC DNA]</scope>
    <source>
        <strain evidence="1 2">CECT 4292</strain>
    </source>
</reference>
<dbReference type="STRING" id="81569.RUM4293_00708"/>
<dbReference type="GeneID" id="55494366"/>
<protein>
    <submittedName>
        <fullName evidence="1">Uncharacterized protein</fullName>
    </submittedName>
</protein>